<dbReference type="Gene3D" id="3.30.1330.60">
    <property type="entry name" value="OmpA-like domain"/>
    <property type="match status" value="1"/>
</dbReference>
<feature type="domain" description="OmpA-like" evidence="3">
    <location>
        <begin position="17"/>
        <end position="134"/>
    </location>
</feature>
<evidence type="ECO:0000256" key="1">
    <source>
        <dbReference type="PROSITE-ProRule" id="PRU00473"/>
    </source>
</evidence>
<sequence length="135" mass="15608">MRLFLFINFAFCIALAAQGQDSLIRKSIYFGGGSYYIDEYQGDEIIDFLNSIDDLTKYEIVLFSHTDNIGGKQYNEWLSHMRSEAVKYELIQFGIREEEIDIRAFGQDNPLYSNKSSDGRVMNRRVDIILVPITS</sequence>
<organism evidence="4 5">
    <name type="scientific">Fulvivirga lutea</name>
    <dbReference type="NCBI Taxonomy" id="2810512"/>
    <lineage>
        <taxon>Bacteria</taxon>
        <taxon>Pseudomonadati</taxon>
        <taxon>Bacteroidota</taxon>
        <taxon>Cytophagia</taxon>
        <taxon>Cytophagales</taxon>
        <taxon>Fulvivirgaceae</taxon>
        <taxon>Fulvivirga</taxon>
    </lineage>
</organism>
<gene>
    <name evidence="4" type="ORF">JR347_12455</name>
</gene>
<evidence type="ECO:0000259" key="3">
    <source>
        <dbReference type="PROSITE" id="PS51123"/>
    </source>
</evidence>
<evidence type="ECO:0000313" key="5">
    <source>
        <dbReference type="Proteomes" id="UP000662783"/>
    </source>
</evidence>
<dbReference type="AlphaFoldDB" id="A0A975A047"/>
<keyword evidence="5" id="KW-1185">Reference proteome</keyword>
<dbReference type="Proteomes" id="UP000662783">
    <property type="component" value="Chromosome"/>
</dbReference>
<feature type="signal peptide" evidence="2">
    <location>
        <begin position="1"/>
        <end position="16"/>
    </location>
</feature>
<name>A0A975A047_9BACT</name>
<dbReference type="EMBL" id="CP070608">
    <property type="protein sequence ID" value="QSE96416.1"/>
    <property type="molecule type" value="Genomic_DNA"/>
</dbReference>
<dbReference type="GO" id="GO:0016020">
    <property type="term" value="C:membrane"/>
    <property type="evidence" value="ECO:0007669"/>
    <property type="project" value="UniProtKB-UniRule"/>
</dbReference>
<feature type="chain" id="PRO_5036741865" evidence="2">
    <location>
        <begin position="17"/>
        <end position="135"/>
    </location>
</feature>
<dbReference type="Pfam" id="PF00691">
    <property type="entry name" value="OmpA"/>
    <property type="match status" value="1"/>
</dbReference>
<keyword evidence="2" id="KW-0732">Signal</keyword>
<accession>A0A975A047</accession>
<proteinExistence type="predicted"/>
<dbReference type="KEGG" id="fuv:JR347_12455"/>
<dbReference type="RefSeq" id="WP_205720932.1">
    <property type="nucleotide sequence ID" value="NZ_CP070608.1"/>
</dbReference>
<evidence type="ECO:0000256" key="2">
    <source>
        <dbReference type="SAM" id="SignalP"/>
    </source>
</evidence>
<reference evidence="4" key="1">
    <citation type="submission" date="2021-02" db="EMBL/GenBank/DDBJ databases">
        <title>Fulvivirga sp. S481 isolated from sea water.</title>
        <authorList>
            <person name="Bae S.S."/>
            <person name="Baek K."/>
        </authorList>
    </citation>
    <scope>NUCLEOTIDE SEQUENCE</scope>
    <source>
        <strain evidence="4">S481</strain>
    </source>
</reference>
<dbReference type="PROSITE" id="PS51123">
    <property type="entry name" value="OMPA_2"/>
    <property type="match status" value="1"/>
</dbReference>
<protein>
    <submittedName>
        <fullName evidence="4">OmpA family protein</fullName>
    </submittedName>
</protein>
<dbReference type="SUPFAM" id="SSF103088">
    <property type="entry name" value="OmpA-like"/>
    <property type="match status" value="1"/>
</dbReference>
<dbReference type="CDD" id="cd07185">
    <property type="entry name" value="OmpA_C-like"/>
    <property type="match status" value="1"/>
</dbReference>
<dbReference type="PANTHER" id="PTHR30329">
    <property type="entry name" value="STATOR ELEMENT OF FLAGELLAR MOTOR COMPLEX"/>
    <property type="match status" value="1"/>
</dbReference>
<dbReference type="PANTHER" id="PTHR30329:SF21">
    <property type="entry name" value="LIPOPROTEIN YIAD-RELATED"/>
    <property type="match status" value="1"/>
</dbReference>
<dbReference type="InterPro" id="IPR036737">
    <property type="entry name" value="OmpA-like_sf"/>
</dbReference>
<dbReference type="InterPro" id="IPR006665">
    <property type="entry name" value="OmpA-like"/>
</dbReference>
<evidence type="ECO:0000313" key="4">
    <source>
        <dbReference type="EMBL" id="QSE96416.1"/>
    </source>
</evidence>
<keyword evidence="1" id="KW-0472">Membrane</keyword>
<dbReference type="InterPro" id="IPR050330">
    <property type="entry name" value="Bact_OuterMem_StrucFunc"/>
</dbReference>